<gene>
    <name evidence="2" type="ORF">QL281_15860</name>
</gene>
<protein>
    <submittedName>
        <fullName evidence="2">Uncharacterized protein</fullName>
    </submittedName>
</protein>
<organism evidence="2 3">
    <name type="scientific">Bacillus subtilis</name>
    <dbReference type="NCBI Taxonomy" id="1423"/>
    <lineage>
        <taxon>Bacteria</taxon>
        <taxon>Bacillati</taxon>
        <taxon>Bacillota</taxon>
        <taxon>Bacilli</taxon>
        <taxon>Bacillales</taxon>
        <taxon>Bacillaceae</taxon>
        <taxon>Bacillus</taxon>
    </lineage>
</organism>
<dbReference type="EMBL" id="CP125292">
    <property type="protein sequence ID" value="WHM20303.1"/>
    <property type="molecule type" value="Genomic_DNA"/>
</dbReference>
<evidence type="ECO:0000256" key="1">
    <source>
        <dbReference type="SAM" id="SignalP"/>
    </source>
</evidence>
<accession>A0AAQ3END9</accession>
<proteinExistence type="predicted"/>
<dbReference type="RefSeq" id="WP_041336758.1">
    <property type="nucleotide sequence ID" value="NZ_CAJNQS010000004.1"/>
</dbReference>
<feature type="chain" id="PRO_5042996325" evidence="1">
    <location>
        <begin position="27"/>
        <end position="221"/>
    </location>
</feature>
<feature type="signal peptide" evidence="1">
    <location>
        <begin position="1"/>
        <end position="26"/>
    </location>
</feature>
<sequence length="221" mass="23591">MKKLLAVVLTFTMITLMFGSTSIVQAEEKCPTCEKTDPLVAPTTKDLNKTIEILKDNNVNTLALDKEKAAVVENDKDKAVIIAEKLGDSKDKIEYNQYFVDVNNEKFVTLKQKVEKLDDKTVKAEVINVESGAKYSVTIDKDGNKLDENFISGKSADFKQSSLCSAIVGAVLGTGSKFACIAACTAVTGGWGAVACGVLCAAVTGGISWAGAKDMCEQLFG</sequence>
<evidence type="ECO:0000313" key="2">
    <source>
        <dbReference type="EMBL" id="WHM20303.1"/>
    </source>
</evidence>
<dbReference type="AlphaFoldDB" id="A0AAQ3END9"/>
<evidence type="ECO:0000313" key="3">
    <source>
        <dbReference type="Proteomes" id="UP001229422"/>
    </source>
</evidence>
<dbReference type="Proteomes" id="UP001229422">
    <property type="component" value="Chromosome"/>
</dbReference>
<keyword evidence="1" id="KW-0732">Signal</keyword>
<name>A0AAQ3END9_BACIU</name>
<reference evidence="2" key="1">
    <citation type="submission" date="2023-05" db="EMBL/GenBank/DDBJ databases">
        <title>Complete genome sequence of Bacillus subtilis SRCM117797 isolated from Soybean paste.</title>
        <authorList>
            <person name="Abraha H.B."/>
            <person name="Kim K.-P."/>
            <person name="Ryu M.-S."/>
            <person name="Jeong D.-Y."/>
        </authorList>
    </citation>
    <scope>NUCLEOTIDE SEQUENCE</scope>
    <source>
        <strain evidence="2">SRCM117797</strain>
    </source>
</reference>